<dbReference type="GO" id="GO:0051015">
    <property type="term" value="F:actin filament binding"/>
    <property type="evidence" value="ECO:0007669"/>
    <property type="project" value="TreeGrafter"/>
</dbReference>
<evidence type="ECO:0000259" key="7">
    <source>
        <dbReference type="Pfam" id="PF09779"/>
    </source>
</evidence>
<keyword evidence="9" id="KW-1185">Reference proteome</keyword>
<keyword evidence="4" id="KW-1133">Transmembrane helix</keyword>
<dbReference type="InterPro" id="IPR040041">
    <property type="entry name" value="TMEM201"/>
</dbReference>
<feature type="domain" description="Ima1 N-terminal" evidence="7">
    <location>
        <begin position="6"/>
        <end position="62"/>
    </location>
</feature>
<dbReference type="PANTHER" id="PTHR28646:SF1">
    <property type="entry name" value="TRANSMEMBRANE PROTEIN 201"/>
    <property type="match status" value="1"/>
</dbReference>
<reference evidence="10" key="1">
    <citation type="submission" date="2016-06" db="UniProtKB">
        <authorList>
            <consortium name="WormBaseParasite"/>
        </authorList>
    </citation>
    <scope>IDENTIFICATION</scope>
</reference>
<proteinExistence type="inferred from homology"/>
<name>A0A183EVJ6_9BILA</name>
<dbReference type="Pfam" id="PF09779">
    <property type="entry name" value="Ima1_N"/>
    <property type="match status" value="1"/>
</dbReference>
<keyword evidence="6" id="KW-0539">Nucleus</keyword>
<evidence type="ECO:0000313" key="10">
    <source>
        <dbReference type="WBParaSite" id="GPUH_0002501701-mRNA-1"/>
    </source>
</evidence>
<comment type="similarity">
    <text evidence="2">Belongs to the TMEM201 family.</text>
</comment>
<comment type="subcellular location">
    <subcellularLocation>
        <location evidence="1">Nucleus inner membrane</location>
        <topology evidence="1">Multi-pass membrane protein</topology>
    </subcellularLocation>
</comment>
<sequence length="109" mass="12560">MMYSLAASNGLCQRCNTLQALVQAKINKFEPCNEKDFDAEFEDYKALLHRTYPLCDDCEKLVEKKLKLDQDTFGSIRLQTKNAASLHTPSQRSSIRSLKPPQVFSFFFF</sequence>
<evidence type="ECO:0000256" key="3">
    <source>
        <dbReference type="ARBA" id="ARBA00022692"/>
    </source>
</evidence>
<evidence type="ECO:0000256" key="5">
    <source>
        <dbReference type="ARBA" id="ARBA00023136"/>
    </source>
</evidence>
<dbReference type="GO" id="GO:0005521">
    <property type="term" value="F:lamin binding"/>
    <property type="evidence" value="ECO:0007669"/>
    <property type="project" value="TreeGrafter"/>
</dbReference>
<dbReference type="InterPro" id="IPR018617">
    <property type="entry name" value="Ima1_N"/>
</dbReference>
<protein>
    <submittedName>
        <fullName evidence="10">Ima1_N domain-containing protein</fullName>
    </submittedName>
</protein>
<evidence type="ECO:0000313" key="9">
    <source>
        <dbReference type="Proteomes" id="UP000271098"/>
    </source>
</evidence>
<dbReference type="GO" id="GO:0005637">
    <property type="term" value="C:nuclear inner membrane"/>
    <property type="evidence" value="ECO:0007669"/>
    <property type="project" value="UniProtKB-SubCell"/>
</dbReference>
<gene>
    <name evidence="8" type="ORF">GPUH_LOCUS24987</name>
</gene>
<evidence type="ECO:0000256" key="4">
    <source>
        <dbReference type="ARBA" id="ARBA00022989"/>
    </source>
</evidence>
<dbReference type="Proteomes" id="UP000271098">
    <property type="component" value="Unassembled WGS sequence"/>
</dbReference>
<dbReference type="AlphaFoldDB" id="A0A183EVJ6"/>
<dbReference type="EMBL" id="UYRT01103292">
    <property type="protein sequence ID" value="VDN43599.1"/>
    <property type="molecule type" value="Genomic_DNA"/>
</dbReference>
<evidence type="ECO:0000313" key="8">
    <source>
        <dbReference type="EMBL" id="VDN43599.1"/>
    </source>
</evidence>
<keyword evidence="3" id="KW-0812">Transmembrane</keyword>
<dbReference type="WBParaSite" id="GPUH_0002501701-mRNA-1">
    <property type="protein sequence ID" value="GPUH_0002501701-mRNA-1"/>
    <property type="gene ID" value="GPUH_0002501701"/>
</dbReference>
<dbReference type="OrthoDB" id="10020193at2759"/>
<dbReference type="GO" id="GO:0030473">
    <property type="term" value="P:nuclear migration along microtubule"/>
    <property type="evidence" value="ECO:0007669"/>
    <property type="project" value="TreeGrafter"/>
</dbReference>
<evidence type="ECO:0000256" key="2">
    <source>
        <dbReference type="ARBA" id="ARBA00007600"/>
    </source>
</evidence>
<evidence type="ECO:0000256" key="1">
    <source>
        <dbReference type="ARBA" id="ARBA00004473"/>
    </source>
</evidence>
<dbReference type="PANTHER" id="PTHR28646">
    <property type="entry name" value="TRANSMEMBRANE PROTEIN 201"/>
    <property type="match status" value="1"/>
</dbReference>
<accession>A0A183EVJ6</accession>
<organism evidence="10">
    <name type="scientific">Gongylonema pulchrum</name>
    <dbReference type="NCBI Taxonomy" id="637853"/>
    <lineage>
        <taxon>Eukaryota</taxon>
        <taxon>Metazoa</taxon>
        <taxon>Ecdysozoa</taxon>
        <taxon>Nematoda</taxon>
        <taxon>Chromadorea</taxon>
        <taxon>Rhabditida</taxon>
        <taxon>Spirurina</taxon>
        <taxon>Spiruromorpha</taxon>
        <taxon>Spiruroidea</taxon>
        <taxon>Gongylonematidae</taxon>
        <taxon>Gongylonema</taxon>
    </lineage>
</organism>
<reference evidence="8 9" key="2">
    <citation type="submission" date="2018-11" db="EMBL/GenBank/DDBJ databases">
        <authorList>
            <consortium name="Pathogen Informatics"/>
        </authorList>
    </citation>
    <scope>NUCLEOTIDE SEQUENCE [LARGE SCALE GENOMIC DNA]</scope>
</reference>
<keyword evidence="5" id="KW-0472">Membrane</keyword>
<evidence type="ECO:0000256" key="6">
    <source>
        <dbReference type="ARBA" id="ARBA00023242"/>
    </source>
</evidence>